<feature type="transmembrane region" description="Helical" evidence="8">
    <location>
        <begin position="86"/>
        <end position="109"/>
    </location>
</feature>
<evidence type="ECO:0000313" key="10">
    <source>
        <dbReference type="Ensembl" id="ENSCCRP00020004447.1"/>
    </source>
</evidence>
<comment type="subcellular location">
    <subcellularLocation>
        <location evidence="1">Membrane</location>
        <topology evidence="1">Multi-pass membrane protein</topology>
    </subcellularLocation>
</comment>
<keyword evidence="3 8" id="KW-1133">Transmembrane helix</keyword>
<keyword evidence="4 7" id="KW-0472">Membrane</keyword>
<reference evidence="10" key="1">
    <citation type="submission" date="2025-08" db="UniProtKB">
        <authorList>
            <consortium name="Ensembl"/>
        </authorList>
    </citation>
    <scope>IDENTIFICATION</scope>
</reference>
<evidence type="ECO:0000313" key="11">
    <source>
        <dbReference type="Proteomes" id="UP000694701"/>
    </source>
</evidence>
<dbReference type="Ensembl" id="ENSCCRT00020005064.1">
    <property type="protein sequence ID" value="ENSCCRP00020004447.1"/>
    <property type="gene ID" value="ENSCCRG00020002554.1"/>
</dbReference>
<evidence type="ECO:0000256" key="2">
    <source>
        <dbReference type="ARBA" id="ARBA00022692"/>
    </source>
</evidence>
<evidence type="ECO:0000256" key="3">
    <source>
        <dbReference type="ARBA" id="ARBA00022989"/>
    </source>
</evidence>
<evidence type="ECO:0000256" key="7">
    <source>
        <dbReference type="PROSITE-ProRule" id="PRU00581"/>
    </source>
</evidence>
<dbReference type="PANTHER" id="PTHR22776">
    <property type="entry name" value="MARVEL-CONTAINING POTENTIAL LIPID RAFT-ASSOCIATED PROTEIN"/>
    <property type="match status" value="1"/>
</dbReference>
<dbReference type="PANTHER" id="PTHR22776:SF4">
    <property type="entry name" value="PROTEOLIPID PROTEIN 2"/>
    <property type="match status" value="1"/>
</dbReference>
<evidence type="ECO:0000259" key="9">
    <source>
        <dbReference type="PROSITE" id="PS51225"/>
    </source>
</evidence>
<evidence type="ECO:0000256" key="6">
    <source>
        <dbReference type="ARBA" id="ARBA00039459"/>
    </source>
</evidence>
<accession>A0A8C2C1C4</accession>
<organism evidence="10 11">
    <name type="scientific">Cyprinus carpio</name>
    <name type="common">Common carp</name>
    <dbReference type="NCBI Taxonomy" id="7962"/>
    <lineage>
        <taxon>Eukaryota</taxon>
        <taxon>Metazoa</taxon>
        <taxon>Chordata</taxon>
        <taxon>Craniata</taxon>
        <taxon>Vertebrata</taxon>
        <taxon>Euteleostomi</taxon>
        <taxon>Actinopterygii</taxon>
        <taxon>Neopterygii</taxon>
        <taxon>Teleostei</taxon>
        <taxon>Ostariophysi</taxon>
        <taxon>Cypriniformes</taxon>
        <taxon>Cyprinidae</taxon>
        <taxon>Cyprininae</taxon>
        <taxon>Cyprinus</taxon>
    </lineage>
</organism>
<protein>
    <recommendedName>
        <fullName evidence="6">Proteolipid protein 2</fullName>
    </recommendedName>
</protein>
<evidence type="ECO:0000256" key="5">
    <source>
        <dbReference type="ARBA" id="ARBA00037152"/>
    </source>
</evidence>
<keyword evidence="2 7" id="KW-0812">Transmembrane</keyword>
<comment type="function">
    <text evidence="5">May play a role in cell differentiation in the intestinal epithelium.</text>
</comment>
<proteinExistence type="predicted"/>
<evidence type="ECO:0000256" key="4">
    <source>
        <dbReference type="ARBA" id="ARBA00023136"/>
    </source>
</evidence>
<feature type="transmembrane region" description="Helical" evidence="8">
    <location>
        <begin position="52"/>
        <end position="71"/>
    </location>
</feature>
<evidence type="ECO:0000256" key="1">
    <source>
        <dbReference type="ARBA" id="ARBA00004141"/>
    </source>
</evidence>
<gene>
    <name evidence="10" type="primary">LOC109060891</name>
</gene>
<dbReference type="PROSITE" id="PS51225">
    <property type="entry name" value="MARVEL"/>
    <property type="match status" value="1"/>
</dbReference>
<dbReference type="Proteomes" id="UP000694701">
    <property type="component" value="Unplaced"/>
</dbReference>
<dbReference type="InterPro" id="IPR008253">
    <property type="entry name" value="Marvel"/>
</dbReference>
<feature type="domain" description="MARVEL" evidence="9">
    <location>
        <begin position="19"/>
        <end position="138"/>
    </location>
</feature>
<evidence type="ECO:0000256" key="8">
    <source>
        <dbReference type="SAM" id="Phobius"/>
    </source>
</evidence>
<feature type="transmembrane region" description="Helical" evidence="8">
    <location>
        <begin position="27"/>
        <end position="45"/>
    </location>
</feature>
<dbReference type="GO" id="GO:0016020">
    <property type="term" value="C:membrane"/>
    <property type="evidence" value="ECO:0007669"/>
    <property type="project" value="UniProtKB-SubCell"/>
</dbReference>
<dbReference type="AlphaFoldDB" id="A0A8C2C1C4"/>
<name>A0A8C2C1C4_CYPCA</name>
<dbReference type="InterPro" id="IPR050578">
    <property type="entry name" value="MARVEL-CKLF_proteins"/>
</dbReference>
<sequence length="149" mass="16318">MADTEGSSSGGCLEKLKSYVRTRKGRILAAEIILSLIILICYAVSKYGGYTVIAICEMVFASIFFVVFMMGMDKQFLVVNWLWSDLFRAVIGAALYLITSLICVIGGAGDGARIAGGVRHLTFSINTCHTYFFKCFISSTDYQSTSICL</sequence>